<evidence type="ECO:0000256" key="5">
    <source>
        <dbReference type="ARBA" id="ARBA00023002"/>
    </source>
</evidence>
<dbReference type="Pfam" id="PF00067">
    <property type="entry name" value="p450"/>
    <property type="match status" value="1"/>
</dbReference>
<evidence type="ECO:0000256" key="3">
    <source>
        <dbReference type="ARBA" id="ARBA00022617"/>
    </source>
</evidence>
<dbReference type="InterPro" id="IPR050196">
    <property type="entry name" value="Cytochrome_P450_Monoox"/>
</dbReference>
<proteinExistence type="inferred from homology"/>
<accession>A0AAE1LPF1</accession>
<evidence type="ECO:0000256" key="1">
    <source>
        <dbReference type="ARBA" id="ARBA00001971"/>
    </source>
</evidence>
<dbReference type="EMBL" id="JAHWGI010001227">
    <property type="protein sequence ID" value="KAK3925477.1"/>
    <property type="molecule type" value="Genomic_DNA"/>
</dbReference>
<dbReference type="GO" id="GO:0016705">
    <property type="term" value="F:oxidoreductase activity, acting on paired donors, with incorporation or reduction of molecular oxygen"/>
    <property type="evidence" value="ECO:0007669"/>
    <property type="project" value="InterPro"/>
</dbReference>
<dbReference type="PANTHER" id="PTHR24291">
    <property type="entry name" value="CYTOCHROME P450 FAMILY 4"/>
    <property type="match status" value="1"/>
</dbReference>
<keyword evidence="10" id="KW-0732">Signal</keyword>
<protein>
    <submittedName>
        <fullName evidence="11">Cytochrome P450 4C1</fullName>
    </submittedName>
</protein>
<keyword evidence="12" id="KW-1185">Reference proteome</keyword>
<dbReference type="InterPro" id="IPR001128">
    <property type="entry name" value="Cyt_P450"/>
</dbReference>
<dbReference type="SUPFAM" id="SSF48264">
    <property type="entry name" value="Cytochrome P450"/>
    <property type="match status" value="1"/>
</dbReference>
<gene>
    <name evidence="11" type="ORF">KUF71_013684</name>
</gene>
<dbReference type="PRINTS" id="PR00463">
    <property type="entry name" value="EP450I"/>
</dbReference>
<dbReference type="Proteomes" id="UP001219518">
    <property type="component" value="Unassembled WGS sequence"/>
</dbReference>
<keyword evidence="4 8" id="KW-0479">Metal-binding</keyword>
<feature type="signal peptide" evidence="10">
    <location>
        <begin position="1"/>
        <end position="26"/>
    </location>
</feature>
<evidence type="ECO:0000256" key="2">
    <source>
        <dbReference type="ARBA" id="ARBA00010617"/>
    </source>
</evidence>
<evidence type="ECO:0000256" key="4">
    <source>
        <dbReference type="ARBA" id="ARBA00022723"/>
    </source>
</evidence>
<dbReference type="GO" id="GO:0005506">
    <property type="term" value="F:iron ion binding"/>
    <property type="evidence" value="ECO:0007669"/>
    <property type="project" value="InterPro"/>
</dbReference>
<keyword evidence="5 9" id="KW-0560">Oxidoreductase</keyword>
<keyword evidence="6 8" id="KW-0408">Iron</keyword>
<name>A0AAE1LPF1_9NEOP</name>
<keyword evidence="3 8" id="KW-0349">Heme</keyword>
<dbReference type="GO" id="GO:0004497">
    <property type="term" value="F:monooxygenase activity"/>
    <property type="evidence" value="ECO:0007669"/>
    <property type="project" value="UniProtKB-KW"/>
</dbReference>
<evidence type="ECO:0000256" key="8">
    <source>
        <dbReference type="PIRSR" id="PIRSR602401-1"/>
    </source>
</evidence>
<evidence type="ECO:0000313" key="11">
    <source>
        <dbReference type="EMBL" id="KAK3925477.1"/>
    </source>
</evidence>
<dbReference type="PANTHER" id="PTHR24291:SF201">
    <property type="entry name" value="CYTOCHROME P450, FAMILY 4, SUBFAMILY B, POLYPEPTIDE 7"/>
    <property type="match status" value="1"/>
</dbReference>
<reference evidence="11" key="2">
    <citation type="journal article" date="2023" name="BMC Genomics">
        <title>Pest status, molecular evolution, and epigenetic factors derived from the genome assembly of Frankliniella fusca, a thysanopteran phytovirus vector.</title>
        <authorList>
            <person name="Catto M.A."/>
            <person name="Labadie P.E."/>
            <person name="Jacobson A.L."/>
            <person name="Kennedy G.G."/>
            <person name="Srinivasan R."/>
            <person name="Hunt B.G."/>
        </authorList>
    </citation>
    <scope>NUCLEOTIDE SEQUENCE</scope>
    <source>
        <strain evidence="11">PL_HMW_Pooled</strain>
    </source>
</reference>
<evidence type="ECO:0000256" key="6">
    <source>
        <dbReference type="ARBA" id="ARBA00023004"/>
    </source>
</evidence>
<dbReference type="PROSITE" id="PS00086">
    <property type="entry name" value="CYTOCHROME_P450"/>
    <property type="match status" value="1"/>
</dbReference>
<evidence type="ECO:0000256" key="7">
    <source>
        <dbReference type="ARBA" id="ARBA00023033"/>
    </source>
</evidence>
<dbReference type="Gene3D" id="1.10.630.10">
    <property type="entry name" value="Cytochrome P450"/>
    <property type="match status" value="1"/>
</dbReference>
<dbReference type="PRINTS" id="PR00385">
    <property type="entry name" value="P450"/>
</dbReference>
<comment type="caution">
    <text evidence="11">The sequence shown here is derived from an EMBL/GenBank/DDBJ whole genome shotgun (WGS) entry which is preliminary data.</text>
</comment>
<dbReference type="InterPro" id="IPR017972">
    <property type="entry name" value="Cyt_P450_CS"/>
</dbReference>
<feature type="chain" id="PRO_5042060387" evidence="10">
    <location>
        <begin position="27"/>
        <end position="523"/>
    </location>
</feature>
<reference evidence="11" key="1">
    <citation type="submission" date="2021-07" db="EMBL/GenBank/DDBJ databases">
        <authorList>
            <person name="Catto M.A."/>
            <person name="Jacobson A."/>
            <person name="Kennedy G."/>
            <person name="Labadie P."/>
            <person name="Hunt B.G."/>
            <person name="Srinivasan R."/>
        </authorList>
    </citation>
    <scope>NUCLEOTIDE SEQUENCE</scope>
    <source>
        <strain evidence="11">PL_HMW_Pooled</strain>
        <tissue evidence="11">Head</tissue>
    </source>
</reference>
<dbReference type="InterPro" id="IPR036396">
    <property type="entry name" value="Cyt_P450_sf"/>
</dbReference>
<dbReference type="AlphaFoldDB" id="A0AAE1LPF1"/>
<evidence type="ECO:0000256" key="9">
    <source>
        <dbReference type="RuleBase" id="RU000461"/>
    </source>
</evidence>
<dbReference type="InterPro" id="IPR002401">
    <property type="entry name" value="Cyt_P450_E_grp-I"/>
</dbReference>
<dbReference type="GO" id="GO:0020037">
    <property type="term" value="F:heme binding"/>
    <property type="evidence" value="ECO:0007669"/>
    <property type="project" value="InterPro"/>
</dbReference>
<sequence>MTLVGVWLVAACAALLILLLVPGVRGALKQAVSEARVVYLTRGVPGPPNLPLVGCVPTVLNLFSDGRATLESMIKDYGNTVRLRLLNRVLIIAMDPDDVQAVCTHPALGSKPQLYSDLLGPHMGVGLVNLNGPTHRRHRKAITPSLHFDILKDFVPIFARNSELLVARLKAQHAGGNPFNIQKEFGRLTSTTFIQTVLSCQEGTATDIANVAKEADLLDEASHLMMWRAMRPWWFSDTVFKLLSAQAEPYFRTSRIMDQMVKRVLEDKLGEVARGEAPPPRRRMAFLDHVLRSQEGGLMSSDELREELKTFLFVGASTSMDYLSLMAYILSYFPDVQRKVHEELDSVFGAPGTPGSDRRITTDDLAHLEYTDRVLKEVLRYAPPIAVIFRVATEDVKLPSGTLVPQGCYVGVVPAGTHRIPEHYDDPERFDPDRFLAERSRGRHPYAYIPFSAGARNCIGLRYALMLAKTVTANLLRSFTILRAPGSPDRLADVKMDFSLTMSVHGGAYVRLQRRPAAAAAAR</sequence>
<feature type="binding site" description="axial binding residue" evidence="8">
    <location>
        <position position="458"/>
    </location>
    <ligand>
        <name>heme</name>
        <dbReference type="ChEBI" id="CHEBI:30413"/>
    </ligand>
    <ligandPart>
        <name>Fe</name>
        <dbReference type="ChEBI" id="CHEBI:18248"/>
    </ligandPart>
</feature>
<evidence type="ECO:0000256" key="10">
    <source>
        <dbReference type="SAM" id="SignalP"/>
    </source>
</evidence>
<evidence type="ECO:0000313" key="12">
    <source>
        <dbReference type="Proteomes" id="UP001219518"/>
    </source>
</evidence>
<comment type="similarity">
    <text evidence="2 9">Belongs to the cytochrome P450 family.</text>
</comment>
<keyword evidence="7 9" id="KW-0503">Monooxygenase</keyword>
<comment type="cofactor">
    <cofactor evidence="1 8">
        <name>heme</name>
        <dbReference type="ChEBI" id="CHEBI:30413"/>
    </cofactor>
</comment>
<organism evidence="11 12">
    <name type="scientific">Frankliniella fusca</name>
    <dbReference type="NCBI Taxonomy" id="407009"/>
    <lineage>
        <taxon>Eukaryota</taxon>
        <taxon>Metazoa</taxon>
        <taxon>Ecdysozoa</taxon>
        <taxon>Arthropoda</taxon>
        <taxon>Hexapoda</taxon>
        <taxon>Insecta</taxon>
        <taxon>Pterygota</taxon>
        <taxon>Neoptera</taxon>
        <taxon>Paraneoptera</taxon>
        <taxon>Thysanoptera</taxon>
        <taxon>Terebrantia</taxon>
        <taxon>Thripoidea</taxon>
        <taxon>Thripidae</taxon>
        <taxon>Frankliniella</taxon>
    </lineage>
</organism>